<gene>
    <name evidence="1" type="ORF">FYJ52_03500</name>
</gene>
<name>A0A7X2T9F0_9FIRM</name>
<organism evidence="1 2">
    <name type="scientific">Pseudoramibacter porci</name>
    <dbReference type="NCBI Taxonomy" id="2606631"/>
    <lineage>
        <taxon>Bacteria</taxon>
        <taxon>Bacillati</taxon>
        <taxon>Bacillota</taxon>
        <taxon>Clostridia</taxon>
        <taxon>Eubacteriales</taxon>
        <taxon>Eubacteriaceae</taxon>
        <taxon>Pseudoramibacter</taxon>
    </lineage>
</organism>
<evidence type="ECO:0000313" key="2">
    <source>
        <dbReference type="Proteomes" id="UP000461754"/>
    </source>
</evidence>
<dbReference type="AlphaFoldDB" id="A0A7X2T9F0"/>
<dbReference type="RefSeq" id="WP_154575886.1">
    <property type="nucleotide sequence ID" value="NZ_VUMO01000003.1"/>
</dbReference>
<accession>A0A7X2T9F0</accession>
<evidence type="ECO:0000313" key="1">
    <source>
        <dbReference type="EMBL" id="MSS19479.1"/>
    </source>
</evidence>
<sequence>MKRTFLSITDYTAPWIGAARLHRGTVHSVYKGAVNLMVGGQLIALQPADSPVSPLTLRCDFPLSTLDVAPGSAFTIGRGAIRTENAVLTLTDAADVIPTRLAPEADTDPAAYRKSGEAAYKILAEVYLSRAKGTLGRCISHPYGFRPLFGGTGQVSTMFYAAVEDILSRAADAFSDADYPRFAATLKELIGLGTGLTPSGDDFVCGVFAAFRGAGAWYHPAMPDLLRQLTHIENRTHPLSVAFINCAAEGYYSQAILNFFNRDQSVFNYLTTVKEFRKIGHSSGIDSLCGMAFTLKCLCEAP</sequence>
<proteinExistence type="predicted"/>
<comment type="caution">
    <text evidence="1">The sequence shown here is derived from an EMBL/GenBank/DDBJ whole genome shotgun (WGS) entry which is preliminary data.</text>
</comment>
<dbReference type="Pfam" id="PF11392">
    <property type="entry name" value="AllH"/>
    <property type="match status" value="1"/>
</dbReference>
<reference evidence="1 2" key="1">
    <citation type="submission" date="2019-08" db="EMBL/GenBank/DDBJ databases">
        <title>In-depth cultivation of the pig gut microbiome towards novel bacterial diversity and tailored functional studies.</title>
        <authorList>
            <person name="Wylensek D."/>
            <person name="Hitch T.C.A."/>
            <person name="Clavel T."/>
        </authorList>
    </citation>
    <scope>NUCLEOTIDE SEQUENCE [LARGE SCALE GENOMIC DNA]</scope>
    <source>
        <strain evidence="1 2">RF-744-FAT-4</strain>
    </source>
</reference>
<dbReference type="EMBL" id="VUMO01000003">
    <property type="protein sequence ID" value="MSS19479.1"/>
    <property type="molecule type" value="Genomic_DNA"/>
</dbReference>
<dbReference type="Proteomes" id="UP000461754">
    <property type="component" value="Unassembled WGS sequence"/>
</dbReference>
<keyword evidence="2" id="KW-1185">Reference proteome</keyword>
<protein>
    <submittedName>
        <fullName evidence="1">DUF2877 domain-containing protein</fullName>
    </submittedName>
</protein>
<dbReference type="InterPro" id="IPR021530">
    <property type="entry name" value="AllH-like"/>
</dbReference>